<gene>
    <name evidence="3" type="ordered locus">Adeh_1760</name>
</gene>
<dbReference type="STRING" id="290397.Adeh_1760"/>
<dbReference type="EMBL" id="CP000251">
    <property type="protein sequence ID" value="ABC81533.1"/>
    <property type="molecule type" value="Genomic_DNA"/>
</dbReference>
<dbReference type="eggNOG" id="ENOG502ZHQP">
    <property type="taxonomic scope" value="Bacteria"/>
</dbReference>
<sequence length="121" mass="12218">MNRPGVLTSPGSIPLRPRRRDPSGPASARARVEARQRVGKILVVAGWIVSLAGVAIYCVTSFAAGADADLAAILIDGAIPAARAGLAVVGVGTLTWVVGSILHLNASLDAADAERDGPAEG</sequence>
<name>Q2IIQ4_ANADE</name>
<keyword evidence="2" id="KW-0812">Transmembrane</keyword>
<evidence type="ECO:0000256" key="1">
    <source>
        <dbReference type="SAM" id="MobiDB-lite"/>
    </source>
</evidence>
<dbReference type="HOGENOM" id="CLU_2033225_0_0_7"/>
<dbReference type="Proteomes" id="UP000001935">
    <property type="component" value="Chromosome"/>
</dbReference>
<dbReference type="KEGG" id="ade:Adeh_1760"/>
<protein>
    <submittedName>
        <fullName evidence="3">Uncharacterized protein</fullName>
    </submittedName>
</protein>
<feature type="transmembrane region" description="Helical" evidence="2">
    <location>
        <begin position="41"/>
        <end position="64"/>
    </location>
</feature>
<proteinExistence type="predicted"/>
<dbReference type="AlphaFoldDB" id="Q2IIQ4"/>
<feature type="region of interest" description="Disordered" evidence="1">
    <location>
        <begin position="1"/>
        <end position="31"/>
    </location>
</feature>
<accession>Q2IIQ4</accession>
<evidence type="ECO:0000256" key="2">
    <source>
        <dbReference type="SAM" id="Phobius"/>
    </source>
</evidence>
<organism evidence="3 4">
    <name type="scientific">Anaeromyxobacter dehalogenans (strain 2CP-C)</name>
    <dbReference type="NCBI Taxonomy" id="290397"/>
    <lineage>
        <taxon>Bacteria</taxon>
        <taxon>Pseudomonadati</taxon>
        <taxon>Myxococcota</taxon>
        <taxon>Myxococcia</taxon>
        <taxon>Myxococcales</taxon>
        <taxon>Cystobacterineae</taxon>
        <taxon>Anaeromyxobacteraceae</taxon>
        <taxon>Anaeromyxobacter</taxon>
    </lineage>
</organism>
<keyword evidence="2" id="KW-0472">Membrane</keyword>
<keyword evidence="2" id="KW-1133">Transmembrane helix</keyword>
<dbReference type="OrthoDB" id="9938973at2"/>
<dbReference type="RefSeq" id="WP_011420816.1">
    <property type="nucleotide sequence ID" value="NC_007760.1"/>
</dbReference>
<reference evidence="3 4" key="1">
    <citation type="submission" date="2006-01" db="EMBL/GenBank/DDBJ databases">
        <title>Complete sequence of Anaeromyxobacter dehalogenans 2CP-C.</title>
        <authorList>
            <consortium name="US DOE Joint Genome Institute"/>
            <person name="Copeland A."/>
            <person name="Lucas S."/>
            <person name="Lapidus A."/>
            <person name="Barry K."/>
            <person name="Detter J.C."/>
            <person name="Glavina T."/>
            <person name="Hammon N."/>
            <person name="Israni S."/>
            <person name="Pitluck S."/>
            <person name="Brettin T."/>
            <person name="Bruce D."/>
            <person name="Han C."/>
            <person name="Tapia R."/>
            <person name="Gilna P."/>
            <person name="Kiss H."/>
            <person name="Schmutz J."/>
            <person name="Larimer F."/>
            <person name="Land M."/>
            <person name="Kyrpides N."/>
            <person name="Anderson I."/>
            <person name="Sanford R.A."/>
            <person name="Ritalahti K.M."/>
            <person name="Thomas H.S."/>
            <person name="Kirby J.R."/>
            <person name="Zhulin I.B."/>
            <person name="Loeffler F.E."/>
            <person name="Richardson P."/>
        </authorList>
    </citation>
    <scope>NUCLEOTIDE SEQUENCE [LARGE SCALE GENOMIC DNA]</scope>
    <source>
        <strain evidence="3 4">2CP-C</strain>
    </source>
</reference>
<evidence type="ECO:0000313" key="4">
    <source>
        <dbReference type="Proteomes" id="UP000001935"/>
    </source>
</evidence>
<evidence type="ECO:0000313" key="3">
    <source>
        <dbReference type="EMBL" id="ABC81533.1"/>
    </source>
</evidence>
<feature type="transmembrane region" description="Helical" evidence="2">
    <location>
        <begin position="84"/>
        <end position="105"/>
    </location>
</feature>